<comment type="caution">
    <text evidence="7">The sequence shown here is derived from an EMBL/GenBank/DDBJ whole genome shotgun (WGS) entry which is preliminary data.</text>
</comment>
<dbReference type="InterPro" id="IPR028082">
    <property type="entry name" value="Peripla_BP_I"/>
</dbReference>
<reference evidence="7" key="1">
    <citation type="submission" date="2020-10" db="EMBL/GenBank/DDBJ databases">
        <authorList>
            <person name="Gilroy R."/>
        </authorList>
    </citation>
    <scope>NUCLEOTIDE SEQUENCE</scope>
    <source>
        <strain evidence="7">11159</strain>
    </source>
</reference>
<name>A0A9D9DM43_9BACL</name>
<dbReference type="InterPro" id="IPR046335">
    <property type="entry name" value="LacI/GalR-like_sensor"/>
</dbReference>
<evidence type="ECO:0000256" key="4">
    <source>
        <dbReference type="ARBA" id="ARBA00023163"/>
    </source>
</evidence>
<evidence type="ECO:0000313" key="8">
    <source>
        <dbReference type="Proteomes" id="UP000823613"/>
    </source>
</evidence>
<dbReference type="PANTHER" id="PTHR30146:SF148">
    <property type="entry name" value="HTH-TYPE TRANSCRIPTIONAL REPRESSOR PURR-RELATED"/>
    <property type="match status" value="1"/>
</dbReference>
<evidence type="ECO:0000256" key="2">
    <source>
        <dbReference type="ARBA" id="ARBA00023015"/>
    </source>
</evidence>
<dbReference type="AlphaFoldDB" id="A0A9D9DM43"/>
<dbReference type="SUPFAM" id="SSF53822">
    <property type="entry name" value="Periplasmic binding protein-like I"/>
    <property type="match status" value="1"/>
</dbReference>
<dbReference type="Pfam" id="PF13377">
    <property type="entry name" value="Peripla_BP_3"/>
    <property type="match status" value="1"/>
</dbReference>
<dbReference type="InterPro" id="IPR001387">
    <property type="entry name" value="Cro/C1-type_HTH"/>
</dbReference>
<organism evidence="7 8">
    <name type="scientific">Candidatus Onthovivens merdipullorum</name>
    <dbReference type="NCBI Taxonomy" id="2840889"/>
    <lineage>
        <taxon>Bacteria</taxon>
        <taxon>Bacillati</taxon>
        <taxon>Bacillota</taxon>
        <taxon>Bacilli</taxon>
        <taxon>Bacillales</taxon>
        <taxon>Candidatus Onthovivens</taxon>
    </lineage>
</organism>
<evidence type="ECO:0000259" key="5">
    <source>
        <dbReference type="PROSITE" id="PS50932"/>
    </source>
</evidence>
<protein>
    <submittedName>
        <fullName evidence="7">LacI family DNA-binding transcriptional regulator</fullName>
    </submittedName>
</protein>
<dbReference type="InterPro" id="IPR010982">
    <property type="entry name" value="Lambda_DNA-bd_dom_sf"/>
</dbReference>
<reference evidence="7" key="2">
    <citation type="journal article" date="2021" name="PeerJ">
        <title>Extensive microbial diversity within the chicken gut microbiome revealed by metagenomics and culture.</title>
        <authorList>
            <person name="Gilroy R."/>
            <person name="Ravi A."/>
            <person name="Getino M."/>
            <person name="Pursley I."/>
            <person name="Horton D.L."/>
            <person name="Alikhan N.F."/>
            <person name="Baker D."/>
            <person name="Gharbi K."/>
            <person name="Hall N."/>
            <person name="Watson M."/>
            <person name="Adriaenssens E.M."/>
            <person name="Foster-Nyarko E."/>
            <person name="Jarju S."/>
            <person name="Secka A."/>
            <person name="Antonio M."/>
            <person name="Oren A."/>
            <person name="Chaudhuri R.R."/>
            <person name="La Ragione R."/>
            <person name="Hildebrand F."/>
            <person name="Pallen M.J."/>
        </authorList>
    </citation>
    <scope>NUCLEOTIDE SEQUENCE</scope>
    <source>
        <strain evidence="7">11159</strain>
    </source>
</reference>
<dbReference type="Pfam" id="PF00356">
    <property type="entry name" value="LacI"/>
    <property type="match status" value="1"/>
</dbReference>
<evidence type="ECO:0000313" key="7">
    <source>
        <dbReference type="EMBL" id="MBO8427559.1"/>
    </source>
</evidence>
<evidence type="ECO:0000256" key="3">
    <source>
        <dbReference type="ARBA" id="ARBA00023125"/>
    </source>
</evidence>
<dbReference type="Gene3D" id="3.40.50.2300">
    <property type="match status" value="2"/>
</dbReference>
<dbReference type="GO" id="GO:0003700">
    <property type="term" value="F:DNA-binding transcription factor activity"/>
    <property type="evidence" value="ECO:0007669"/>
    <property type="project" value="TreeGrafter"/>
</dbReference>
<dbReference type="PANTHER" id="PTHR30146">
    <property type="entry name" value="LACI-RELATED TRANSCRIPTIONAL REPRESSOR"/>
    <property type="match status" value="1"/>
</dbReference>
<dbReference type="Gene3D" id="1.10.260.40">
    <property type="entry name" value="lambda repressor-like DNA-binding domains"/>
    <property type="match status" value="1"/>
</dbReference>
<keyword evidence="1" id="KW-0678">Repressor</keyword>
<dbReference type="PROSITE" id="PS50943">
    <property type="entry name" value="HTH_CROC1"/>
    <property type="match status" value="1"/>
</dbReference>
<feature type="domain" description="HTH lacI-type" evidence="5">
    <location>
        <begin position="2"/>
        <end position="56"/>
    </location>
</feature>
<dbReference type="InterPro" id="IPR000843">
    <property type="entry name" value="HTH_LacI"/>
</dbReference>
<dbReference type="CDD" id="cd06267">
    <property type="entry name" value="PBP1_LacI_sugar_binding-like"/>
    <property type="match status" value="1"/>
</dbReference>
<dbReference type="GO" id="GO:0000976">
    <property type="term" value="F:transcription cis-regulatory region binding"/>
    <property type="evidence" value="ECO:0007669"/>
    <property type="project" value="TreeGrafter"/>
</dbReference>
<gene>
    <name evidence="7" type="ORF">IAC58_03290</name>
</gene>
<proteinExistence type="predicted"/>
<dbReference type="CDD" id="cd01392">
    <property type="entry name" value="HTH_LacI"/>
    <property type="match status" value="1"/>
</dbReference>
<dbReference type="SUPFAM" id="SSF47413">
    <property type="entry name" value="lambda repressor-like DNA-binding domains"/>
    <property type="match status" value="1"/>
</dbReference>
<keyword evidence="3 7" id="KW-0238">DNA-binding</keyword>
<accession>A0A9D9DM43</accession>
<evidence type="ECO:0000256" key="1">
    <source>
        <dbReference type="ARBA" id="ARBA00022491"/>
    </source>
</evidence>
<sequence length="335" mass="37545">MVTIYDIAKICNVSPSTVSKVLNNYETIPVKTKRKIEKAMEELNYIPNAGASSLSKGHSNNVGILAYFGTNISPFKHSLFSEILDSFQSEMNSKNYDLLFVSRNVKGKEKTFLENCISRNVDGVLLFGDLTNKELIDVINSDIPSVAFDYLGDKTSGVSSNNSQSIQELVQFLINLGHKHIGFIYGDKENEVTNLRIEAYKNTLIKNHINVDENIILESRYYETISLKDYIISLLDKKVTAIMFPDDYQAINGLKILQEMGIKCPEDISITGFDGIEIGQLINPNLCTVKQNTKEIGKALAKKLLYKLQHPKAKNEIEIIDSHLITGNSVKTIKI</sequence>
<feature type="domain" description="HTH cro/C1-type" evidence="6">
    <location>
        <begin position="3"/>
        <end position="46"/>
    </location>
</feature>
<dbReference type="PROSITE" id="PS50932">
    <property type="entry name" value="HTH_LACI_2"/>
    <property type="match status" value="1"/>
</dbReference>
<evidence type="ECO:0000259" key="6">
    <source>
        <dbReference type="PROSITE" id="PS50943"/>
    </source>
</evidence>
<keyword evidence="4" id="KW-0804">Transcription</keyword>
<dbReference type="SMART" id="SM00354">
    <property type="entry name" value="HTH_LACI"/>
    <property type="match status" value="1"/>
</dbReference>
<dbReference type="Proteomes" id="UP000823613">
    <property type="component" value="Unassembled WGS sequence"/>
</dbReference>
<keyword evidence="2" id="KW-0805">Transcription regulation</keyword>
<dbReference type="EMBL" id="JADIMY010000068">
    <property type="protein sequence ID" value="MBO8427559.1"/>
    <property type="molecule type" value="Genomic_DNA"/>
</dbReference>